<accession>A0A2P2N3J0</accession>
<organism evidence="1">
    <name type="scientific">Rhizophora mucronata</name>
    <name type="common">Asiatic mangrove</name>
    <dbReference type="NCBI Taxonomy" id="61149"/>
    <lineage>
        <taxon>Eukaryota</taxon>
        <taxon>Viridiplantae</taxon>
        <taxon>Streptophyta</taxon>
        <taxon>Embryophyta</taxon>
        <taxon>Tracheophyta</taxon>
        <taxon>Spermatophyta</taxon>
        <taxon>Magnoliopsida</taxon>
        <taxon>eudicotyledons</taxon>
        <taxon>Gunneridae</taxon>
        <taxon>Pentapetalae</taxon>
        <taxon>rosids</taxon>
        <taxon>fabids</taxon>
        <taxon>Malpighiales</taxon>
        <taxon>Rhizophoraceae</taxon>
        <taxon>Rhizophora</taxon>
    </lineage>
</organism>
<sequence length="51" mass="6215">MNPSPYRLPFNDQEKTIRDYLTTKIYQLFIILEIKTIKKKIFNLKDKNAIR</sequence>
<evidence type="ECO:0000313" key="1">
    <source>
        <dbReference type="EMBL" id="MBX37039.1"/>
    </source>
</evidence>
<dbReference type="EMBL" id="GGEC01056555">
    <property type="protein sequence ID" value="MBX37039.1"/>
    <property type="molecule type" value="Transcribed_RNA"/>
</dbReference>
<protein>
    <submittedName>
        <fullName evidence="1">Uncharacterized protein</fullName>
    </submittedName>
</protein>
<dbReference type="AlphaFoldDB" id="A0A2P2N3J0"/>
<proteinExistence type="predicted"/>
<reference evidence="1" key="1">
    <citation type="submission" date="2018-02" db="EMBL/GenBank/DDBJ databases">
        <title>Rhizophora mucronata_Transcriptome.</title>
        <authorList>
            <person name="Meera S.P."/>
            <person name="Sreeshan A."/>
            <person name="Augustine A."/>
        </authorList>
    </citation>
    <scope>NUCLEOTIDE SEQUENCE</scope>
    <source>
        <tissue evidence="1">Leaf</tissue>
    </source>
</reference>
<name>A0A2P2N3J0_RHIMU</name>